<accession>A0A7C9PNI9</accession>
<evidence type="ECO:0000256" key="3">
    <source>
        <dbReference type="ARBA" id="ARBA00012257"/>
    </source>
</evidence>
<gene>
    <name evidence="8" type="primary">uraD</name>
    <name evidence="8" type="ORF">G3T37_08665</name>
</gene>
<dbReference type="NCBIfam" id="NF010372">
    <property type="entry name" value="PRK13798.1"/>
    <property type="match status" value="1"/>
</dbReference>
<evidence type="ECO:0000259" key="7">
    <source>
        <dbReference type="Pfam" id="PF09349"/>
    </source>
</evidence>
<keyword evidence="5" id="KW-0210">Decarboxylase</keyword>
<evidence type="ECO:0000256" key="2">
    <source>
        <dbReference type="ARBA" id="ARBA00004754"/>
    </source>
</evidence>
<reference evidence="8 9" key="1">
    <citation type="journal article" date="2014" name="Int. J. Syst. Evol. Microbiol.">
        <title>Description of Galbitalea soli gen. nov., sp. nov., and Frondihabitans sucicola sp. nov.</title>
        <authorList>
            <person name="Kim S.J."/>
            <person name="Lim J.M."/>
            <person name="Ahn J.H."/>
            <person name="Weon H.Y."/>
            <person name="Hamada M."/>
            <person name="Suzuki K."/>
            <person name="Ahn T.Y."/>
            <person name="Kwon S.W."/>
        </authorList>
    </citation>
    <scope>NUCLEOTIDE SEQUENCE [LARGE SCALE GENOMIC DNA]</scope>
    <source>
        <strain evidence="8 9">NBRC 108727</strain>
    </source>
</reference>
<dbReference type="InterPro" id="IPR036778">
    <property type="entry name" value="OHCU_decarboxylase_sf"/>
</dbReference>
<evidence type="ECO:0000256" key="1">
    <source>
        <dbReference type="ARBA" id="ARBA00001163"/>
    </source>
</evidence>
<comment type="pathway">
    <text evidence="2">Purine metabolism; urate degradation; (S)-allantoin from urate: step 3/3.</text>
</comment>
<dbReference type="NCBIfam" id="TIGR03180">
    <property type="entry name" value="UraD_2"/>
    <property type="match status" value="1"/>
</dbReference>
<dbReference type="InterPro" id="IPR018020">
    <property type="entry name" value="OHCU_decarboxylase"/>
</dbReference>
<dbReference type="SUPFAM" id="SSF158694">
    <property type="entry name" value="UraD-Like"/>
    <property type="match status" value="1"/>
</dbReference>
<dbReference type="Pfam" id="PF09349">
    <property type="entry name" value="OHCU_decarbox"/>
    <property type="match status" value="1"/>
</dbReference>
<dbReference type="Proteomes" id="UP000479756">
    <property type="component" value="Unassembled WGS sequence"/>
</dbReference>
<dbReference type="RefSeq" id="WP_163473140.1">
    <property type="nucleotide sequence ID" value="NZ_JAAGWZ010000002.1"/>
</dbReference>
<dbReference type="PANTHER" id="PTHR43466:SF1">
    <property type="entry name" value="2-OXO-4-HYDROXY-4-CARBOXY-5-UREIDOIMIDAZOLINE DECARBOXYLASE-RELATED"/>
    <property type="match status" value="1"/>
</dbReference>
<dbReference type="InterPro" id="IPR017595">
    <property type="entry name" value="OHCU_decarboxylase-2"/>
</dbReference>
<dbReference type="GO" id="GO:0006144">
    <property type="term" value="P:purine nucleobase metabolic process"/>
    <property type="evidence" value="ECO:0007669"/>
    <property type="project" value="UniProtKB-KW"/>
</dbReference>
<organism evidence="8 9">
    <name type="scientific">Galbitalea soli</name>
    <dbReference type="NCBI Taxonomy" id="1268042"/>
    <lineage>
        <taxon>Bacteria</taxon>
        <taxon>Bacillati</taxon>
        <taxon>Actinomycetota</taxon>
        <taxon>Actinomycetes</taxon>
        <taxon>Micrococcales</taxon>
        <taxon>Microbacteriaceae</taxon>
        <taxon>Galbitalea</taxon>
    </lineage>
</organism>
<keyword evidence="9" id="KW-1185">Reference proteome</keyword>
<dbReference type="PANTHER" id="PTHR43466">
    <property type="entry name" value="2-OXO-4-HYDROXY-4-CARBOXY-5-UREIDOIMIDAZOLINE DECARBOXYLASE-RELATED"/>
    <property type="match status" value="1"/>
</dbReference>
<dbReference type="GO" id="GO:0051997">
    <property type="term" value="F:2-oxo-4-hydroxy-4-carboxy-5-ureidoimidazoline decarboxylase activity"/>
    <property type="evidence" value="ECO:0007669"/>
    <property type="project" value="UniProtKB-EC"/>
</dbReference>
<evidence type="ECO:0000256" key="5">
    <source>
        <dbReference type="ARBA" id="ARBA00022793"/>
    </source>
</evidence>
<evidence type="ECO:0000256" key="6">
    <source>
        <dbReference type="ARBA" id="ARBA00023239"/>
    </source>
</evidence>
<dbReference type="Gene3D" id="1.10.3330.10">
    <property type="entry name" value="Oxo-4-hydroxy-4-carboxy-5-ureidoimidazoline decarboxylase"/>
    <property type="match status" value="1"/>
</dbReference>
<dbReference type="EMBL" id="JAAGWZ010000002">
    <property type="protein sequence ID" value="NEM91429.1"/>
    <property type="molecule type" value="Genomic_DNA"/>
</dbReference>
<keyword evidence="6 8" id="KW-0456">Lyase</keyword>
<keyword evidence="4" id="KW-0659">Purine metabolism</keyword>
<comment type="caution">
    <text evidence="8">The sequence shown here is derived from an EMBL/GenBank/DDBJ whole genome shotgun (WGS) entry which is preliminary data.</text>
</comment>
<dbReference type="AlphaFoldDB" id="A0A7C9PNI9"/>
<feature type="domain" description="Oxo-4-hydroxy-4-carboxy-5-ureidoimidazoline decarboxylase" evidence="7">
    <location>
        <begin position="5"/>
        <end position="155"/>
    </location>
</feature>
<dbReference type="EC" id="4.1.1.97" evidence="3"/>
<proteinExistence type="predicted"/>
<evidence type="ECO:0000313" key="9">
    <source>
        <dbReference type="Proteomes" id="UP000479756"/>
    </source>
</evidence>
<name>A0A7C9PNI9_9MICO</name>
<protein>
    <recommendedName>
        <fullName evidence="3">2-oxo-4-hydroxy-4-carboxy-5-ureidoimidazoline decarboxylase</fullName>
        <ecNumber evidence="3">4.1.1.97</ecNumber>
    </recommendedName>
</protein>
<sequence>MIDLPGPELRDRLRTALGVERWVEEVASAAPYADLTELLAVAHAAATPLADAEIDEAVVHHPRIGEKPVGSGASQAFSRSEQAAVDADDEALAAALAAGNAEYEARFDRVFLIRAAGRSRAEILTELRRRIQLDDRTELAIVGEQLRDIALLRLEKLFGDPS</sequence>
<comment type="catalytic activity">
    <reaction evidence="1">
        <text>5-hydroxy-2-oxo-4-ureido-2,5-dihydro-1H-imidazole-5-carboxylate + H(+) = (S)-allantoin + CO2</text>
        <dbReference type="Rhea" id="RHEA:26301"/>
        <dbReference type="ChEBI" id="CHEBI:15378"/>
        <dbReference type="ChEBI" id="CHEBI:15678"/>
        <dbReference type="ChEBI" id="CHEBI:16526"/>
        <dbReference type="ChEBI" id="CHEBI:58639"/>
        <dbReference type="EC" id="4.1.1.97"/>
    </reaction>
</comment>
<dbReference type="GO" id="GO:0019628">
    <property type="term" value="P:urate catabolic process"/>
    <property type="evidence" value="ECO:0007669"/>
    <property type="project" value="TreeGrafter"/>
</dbReference>
<evidence type="ECO:0000313" key="8">
    <source>
        <dbReference type="EMBL" id="NEM91429.1"/>
    </source>
</evidence>
<evidence type="ECO:0000256" key="4">
    <source>
        <dbReference type="ARBA" id="ARBA00022631"/>
    </source>
</evidence>